<accession>A0A1S8X038</accession>
<dbReference type="EMBL" id="KV892904">
    <property type="protein sequence ID" value="OON20017.1"/>
    <property type="molecule type" value="Genomic_DNA"/>
</dbReference>
<evidence type="ECO:0008006" key="3">
    <source>
        <dbReference type="Google" id="ProtNLM"/>
    </source>
</evidence>
<organism evidence="1 2">
    <name type="scientific">Opisthorchis viverrini</name>
    <name type="common">Southeast Asian liver fluke</name>
    <dbReference type="NCBI Taxonomy" id="6198"/>
    <lineage>
        <taxon>Eukaryota</taxon>
        <taxon>Metazoa</taxon>
        <taxon>Spiralia</taxon>
        <taxon>Lophotrochozoa</taxon>
        <taxon>Platyhelminthes</taxon>
        <taxon>Trematoda</taxon>
        <taxon>Digenea</taxon>
        <taxon>Opisthorchiida</taxon>
        <taxon>Opisthorchiata</taxon>
        <taxon>Opisthorchiidae</taxon>
        <taxon>Opisthorchis</taxon>
    </lineage>
</organism>
<feature type="non-terminal residue" evidence="1">
    <location>
        <position position="118"/>
    </location>
</feature>
<name>A0A1S8X038_OPIVI</name>
<evidence type="ECO:0000313" key="1">
    <source>
        <dbReference type="EMBL" id="OON20017.1"/>
    </source>
</evidence>
<gene>
    <name evidence="1" type="ORF">X801_04106</name>
</gene>
<dbReference type="AlphaFoldDB" id="A0A1S8X038"/>
<dbReference type="Proteomes" id="UP000243686">
    <property type="component" value="Unassembled WGS sequence"/>
</dbReference>
<proteinExistence type="predicted"/>
<evidence type="ECO:0000313" key="2">
    <source>
        <dbReference type="Proteomes" id="UP000243686"/>
    </source>
</evidence>
<reference evidence="1 2" key="1">
    <citation type="submission" date="2015-03" db="EMBL/GenBank/DDBJ databases">
        <title>Draft genome of the nematode, Opisthorchis viverrini.</title>
        <authorList>
            <person name="Mitreva M."/>
        </authorList>
    </citation>
    <scope>NUCLEOTIDE SEQUENCE [LARGE SCALE GENOMIC DNA]</scope>
    <source>
        <strain evidence="1">Khon Kaen</strain>
    </source>
</reference>
<sequence>MRVTLSPCSKEPCVIVRGKTIRVEIEFVAVNICSPMLQIAMPTNIQSTLNMSGLLWRVASHRDIATELPEIRGSSGHGPQVLQFPEGGICAHLSPSCPIKARKFYALLYRPRVNLQSR</sequence>
<dbReference type="Gene3D" id="2.60.40.770">
    <property type="match status" value="1"/>
</dbReference>
<keyword evidence="2" id="KW-1185">Reference proteome</keyword>
<protein>
    <recommendedName>
        <fullName evidence="3">MD-2-related lipid-recognition domain-containing protein</fullName>
    </recommendedName>
</protein>